<dbReference type="RefSeq" id="WP_272143315.1">
    <property type="nucleotide sequence ID" value="NZ_JAQNDM010000002.1"/>
</dbReference>
<accession>A0ABT5DHI3</accession>
<name>A0ABT5DHI3_9BACT</name>
<sequence>MWADNETLLLDLVKDSTPLGRARLHAFLLNKGPWSRLDEVRPFNPGVPHKPEASNFYPADSTKADIEQWVKALPESQQRKATGFYSTLRRAPDGKLIVVPFSVEYQGELAQAAKFPQAGEQVSRRRERGRRQRPERSG</sequence>
<evidence type="ECO:0000313" key="3">
    <source>
        <dbReference type="Proteomes" id="UP001221838"/>
    </source>
</evidence>
<comment type="caution">
    <text evidence="2">The sequence shown here is derived from an EMBL/GenBank/DDBJ whole genome shotgun (WGS) entry which is preliminary data.</text>
</comment>
<reference evidence="2 3" key="1">
    <citation type="submission" date="2022-11" db="EMBL/GenBank/DDBJ databases">
        <title>Minimal conservation of predation-associated metabolite biosynthetic gene clusters underscores biosynthetic potential of Myxococcota including descriptions for ten novel species: Archangium lansinium sp. nov., Myxococcus landrumus sp. nov., Nannocystis bai.</title>
        <authorList>
            <person name="Ahearne A."/>
            <person name="Stevens C."/>
            <person name="Dowd S."/>
        </authorList>
    </citation>
    <scope>NUCLEOTIDE SEQUENCE [LARGE SCALE GENOMIC DNA]</scope>
    <source>
        <strain evidence="2 3">NCWAL01</strain>
    </source>
</reference>
<keyword evidence="3" id="KW-1185">Reference proteome</keyword>
<evidence type="ECO:0000313" key="2">
    <source>
        <dbReference type="EMBL" id="MDC0713126.1"/>
    </source>
</evidence>
<gene>
    <name evidence="2" type="ORF">POL68_31980</name>
</gene>
<proteinExistence type="predicted"/>
<protein>
    <submittedName>
        <fullName evidence="2">Uncharacterized protein</fullName>
    </submittedName>
</protein>
<organism evidence="2 3">
    <name type="scientific">Stigmatella ashevillensis</name>
    <dbReference type="NCBI Taxonomy" id="2995309"/>
    <lineage>
        <taxon>Bacteria</taxon>
        <taxon>Pseudomonadati</taxon>
        <taxon>Myxococcota</taxon>
        <taxon>Myxococcia</taxon>
        <taxon>Myxococcales</taxon>
        <taxon>Cystobacterineae</taxon>
        <taxon>Archangiaceae</taxon>
        <taxon>Stigmatella</taxon>
    </lineage>
</organism>
<dbReference type="EMBL" id="JAQNDM010000002">
    <property type="protein sequence ID" value="MDC0713126.1"/>
    <property type="molecule type" value="Genomic_DNA"/>
</dbReference>
<evidence type="ECO:0000256" key="1">
    <source>
        <dbReference type="SAM" id="MobiDB-lite"/>
    </source>
</evidence>
<feature type="region of interest" description="Disordered" evidence="1">
    <location>
        <begin position="112"/>
        <end position="138"/>
    </location>
</feature>
<dbReference type="Proteomes" id="UP001221838">
    <property type="component" value="Unassembled WGS sequence"/>
</dbReference>